<comment type="caution">
    <text evidence="2">The sequence shown here is derived from an EMBL/GenBank/DDBJ whole genome shotgun (WGS) entry which is preliminary data.</text>
</comment>
<dbReference type="CDD" id="cd18186">
    <property type="entry name" value="BTB_POZ_ZBTB_KLHL-like"/>
    <property type="match status" value="1"/>
</dbReference>
<accession>A0AA39V432</accession>
<feature type="region of interest" description="Disordered" evidence="1">
    <location>
        <begin position="1"/>
        <end position="78"/>
    </location>
</feature>
<dbReference type="EMBL" id="JAFEKC020000004">
    <property type="protein sequence ID" value="KAK0515172.1"/>
    <property type="molecule type" value="Genomic_DNA"/>
</dbReference>
<gene>
    <name evidence="2" type="ORF">JMJ35_002551</name>
</gene>
<dbReference type="SUPFAM" id="SSF54695">
    <property type="entry name" value="POZ domain"/>
    <property type="match status" value="1"/>
</dbReference>
<sequence length="318" mass="35757">MPSESTSVAGEPDRKRQRRLPPSPSSSESNGVSSTSSAVSSTSSSSAAPSPNVASSRASDQNEAKMTSTPKDPHNWRGVRSMEGLQMLQGDHITVKLADDFWGQQRKWVLPKKLLTSRSPYFARMPPEKTEHMICTFQEKAFELFAQWLYLGELDFDGVNVSSETLVHAWMLGTQFLCPAFRDHVMVQLIKSHHERGIKPPMLRDALVLPFSGPKLRKWAIDQFHAKITYGYIGYDDQKEDDPRDKDTWKRFAEGVETFGQNFLKACLDADQGVNRAKKPWENGQQYMEVLKFAEIGVSKEKGGSMKVEATLIKAEGR</sequence>
<dbReference type="InterPro" id="IPR011333">
    <property type="entry name" value="SKP1/BTB/POZ_sf"/>
</dbReference>
<feature type="compositionally biased region" description="Low complexity" evidence="1">
    <location>
        <begin position="25"/>
        <end position="59"/>
    </location>
</feature>
<dbReference type="Proteomes" id="UP001166286">
    <property type="component" value="Unassembled WGS sequence"/>
</dbReference>
<proteinExistence type="predicted"/>
<dbReference type="AlphaFoldDB" id="A0AA39V432"/>
<evidence type="ECO:0000313" key="3">
    <source>
        <dbReference type="Proteomes" id="UP001166286"/>
    </source>
</evidence>
<reference evidence="2" key="1">
    <citation type="submission" date="2023-03" db="EMBL/GenBank/DDBJ databases">
        <title>Complete genome of Cladonia borealis.</title>
        <authorList>
            <person name="Park H."/>
        </authorList>
    </citation>
    <scope>NUCLEOTIDE SEQUENCE</scope>
    <source>
        <strain evidence="2">ANT050790</strain>
    </source>
</reference>
<evidence type="ECO:0000256" key="1">
    <source>
        <dbReference type="SAM" id="MobiDB-lite"/>
    </source>
</evidence>
<name>A0AA39V432_9LECA</name>
<organism evidence="2 3">
    <name type="scientific">Cladonia borealis</name>
    <dbReference type="NCBI Taxonomy" id="184061"/>
    <lineage>
        <taxon>Eukaryota</taxon>
        <taxon>Fungi</taxon>
        <taxon>Dikarya</taxon>
        <taxon>Ascomycota</taxon>
        <taxon>Pezizomycotina</taxon>
        <taxon>Lecanoromycetes</taxon>
        <taxon>OSLEUM clade</taxon>
        <taxon>Lecanoromycetidae</taxon>
        <taxon>Lecanorales</taxon>
        <taxon>Lecanorineae</taxon>
        <taxon>Cladoniaceae</taxon>
        <taxon>Cladonia</taxon>
    </lineage>
</organism>
<evidence type="ECO:0008006" key="4">
    <source>
        <dbReference type="Google" id="ProtNLM"/>
    </source>
</evidence>
<protein>
    <recommendedName>
        <fullName evidence="4">BTB domain-containing protein</fullName>
    </recommendedName>
</protein>
<keyword evidence="3" id="KW-1185">Reference proteome</keyword>
<dbReference type="Gene3D" id="3.30.710.10">
    <property type="entry name" value="Potassium Channel Kv1.1, Chain A"/>
    <property type="match status" value="1"/>
</dbReference>
<evidence type="ECO:0000313" key="2">
    <source>
        <dbReference type="EMBL" id="KAK0515172.1"/>
    </source>
</evidence>